<dbReference type="PANTHER" id="PTHR37824:SF1">
    <property type="entry name" value="IRON-REGULATED SURFACE DETERMINANT PROTEIN C"/>
    <property type="match status" value="1"/>
</dbReference>
<reference evidence="9 10" key="1">
    <citation type="submission" date="2015-04" db="EMBL/GenBank/DDBJ databases">
        <authorList>
            <person name="Cao L."/>
            <person name="Gao C.H."/>
        </authorList>
    </citation>
    <scope>NUCLEOTIDE SEQUENCE [LARGE SCALE GENOMIC DNA]</scope>
    <source>
        <strain evidence="9 10">SH3</strain>
    </source>
</reference>
<evidence type="ECO:0000313" key="10">
    <source>
        <dbReference type="Proteomes" id="UP000236509"/>
    </source>
</evidence>
<evidence type="ECO:0000256" key="3">
    <source>
        <dbReference type="ARBA" id="ARBA00022525"/>
    </source>
</evidence>
<dbReference type="AlphaFoldDB" id="A0A7U7PYX9"/>
<feature type="chain" id="PRO_5031193544" description="YSIRK Gram-positive signal peptide domain-containing protein" evidence="7">
    <location>
        <begin position="41"/>
        <end position="124"/>
    </location>
</feature>
<feature type="domain" description="YSIRK Gram-positive signal peptide" evidence="8">
    <location>
        <begin position="10"/>
        <end position="31"/>
    </location>
</feature>
<keyword evidence="4 7" id="KW-0732">Signal</keyword>
<dbReference type="InterPro" id="IPR005877">
    <property type="entry name" value="YSIRK_signal_dom"/>
</dbReference>
<dbReference type="InterPro" id="IPR050436">
    <property type="entry name" value="IsdA"/>
</dbReference>
<gene>
    <name evidence="9" type="ORF">BN1326_80263</name>
</gene>
<evidence type="ECO:0000256" key="2">
    <source>
        <dbReference type="ARBA" id="ARBA00022512"/>
    </source>
</evidence>
<evidence type="ECO:0000259" key="8">
    <source>
        <dbReference type="Pfam" id="PF04650"/>
    </source>
</evidence>
<comment type="caution">
    <text evidence="9">The sequence shown here is derived from an EMBL/GenBank/DDBJ whole genome shotgun (WGS) entry which is preliminary data.</text>
</comment>
<dbReference type="Pfam" id="PF04650">
    <property type="entry name" value="YSIRK_signal"/>
    <property type="match status" value="1"/>
</dbReference>
<evidence type="ECO:0000313" key="9">
    <source>
        <dbReference type="EMBL" id="CRI29017.1"/>
    </source>
</evidence>
<organism evidence="9 10">
    <name type="scientific">Staphylococcus argenteus</name>
    <dbReference type="NCBI Taxonomy" id="985002"/>
    <lineage>
        <taxon>Bacteria</taxon>
        <taxon>Bacillati</taxon>
        <taxon>Bacillota</taxon>
        <taxon>Bacilli</taxon>
        <taxon>Bacillales</taxon>
        <taxon>Staphylococcaceae</taxon>
        <taxon>Staphylococcus</taxon>
    </lineage>
</organism>
<evidence type="ECO:0000256" key="1">
    <source>
        <dbReference type="ARBA" id="ARBA00004168"/>
    </source>
</evidence>
<feature type="region of interest" description="Disordered" evidence="6">
    <location>
        <begin position="38"/>
        <end position="124"/>
    </location>
</feature>
<accession>A0A7U7PYX9</accession>
<keyword evidence="3" id="KW-0964">Secreted</keyword>
<evidence type="ECO:0000256" key="5">
    <source>
        <dbReference type="ARBA" id="ARBA00023088"/>
    </source>
</evidence>
<name>A0A7U7PYX9_9STAP</name>
<comment type="subcellular location">
    <subcellularLocation>
        <location evidence="1">Secreted</location>
        <location evidence="1">Cell wall</location>
        <topology evidence="1">Peptidoglycan-anchor</topology>
    </subcellularLocation>
</comment>
<dbReference type="EMBL" id="CVOU01000020">
    <property type="protein sequence ID" value="CRI29017.1"/>
    <property type="molecule type" value="Genomic_DNA"/>
</dbReference>
<evidence type="ECO:0000256" key="6">
    <source>
        <dbReference type="SAM" id="MobiDB-lite"/>
    </source>
</evidence>
<feature type="compositionally biased region" description="Basic and acidic residues" evidence="6">
    <location>
        <begin position="90"/>
        <end position="113"/>
    </location>
</feature>
<dbReference type="NCBIfam" id="TIGR01168">
    <property type="entry name" value="YSIRK_signal"/>
    <property type="match status" value="1"/>
</dbReference>
<feature type="signal peptide" evidence="7">
    <location>
        <begin position="1"/>
        <end position="40"/>
    </location>
</feature>
<dbReference type="SUPFAM" id="SSF158911">
    <property type="entry name" value="NEAT domain-like"/>
    <property type="match status" value="1"/>
</dbReference>
<keyword evidence="5" id="KW-0572">Peptidoglycan-anchor</keyword>
<proteinExistence type="predicted"/>
<keyword evidence="10" id="KW-1185">Reference proteome</keyword>
<evidence type="ECO:0000256" key="4">
    <source>
        <dbReference type="ARBA" id="ARBA00022729"/>
    </source>
</evidence>
<dbReference type="InterPro" id="IPR037250">
    <property type="entry name" value="NEAT_dom_sf"/>
</dbReference>
<keyword evidence="2" id="KW-0134">Cell wall</keyword>
<dbReference type="PANTHER" id="PTHR37824">
    <property type="entry name" value="IRON-REGULATED SURFACE DETERMINANT PROTEIN C"/>
    <property type="match status" value="1"/>
</dbReference>
<dbReference type="Proteomes" id="UP000236509">
    <property type="component" value="Unassembled WGS sequence"/>
</dbReference>
<evidence type="ECO:0000256" key="7">
    <source>
        <dbReference type="SAM" id="SignalP"/>
    </source>
</evidence>
<sequence>MNKHQPKLRSFYSIRKSTLGVASVIVSTLFLITSHNHAQAAENTTTENKVSENQNTATTTPSQPQDNSNQTQTAGQTSNSAKTYPAPDVSLKDAIKDPALVDKEHDIGPKEQVDFQLLKKNNET</sequence>
<feature type="compositionally biased region" description="Polar residues" evidence="6">
    <location>
        <begin position="38"/>
        <end position="82"/>
    </location>
</feature>
<protein>
    <recommendedName>
        <fullName evidence="8">YSIRK Gram-positive signal peptide domain-containing protein</fullName>
    </recommendedName>
</protein>